<dbReference type="AlphaFoldDB" id="A0A1S1LHL8"/>
<name>A0A1S1LHL8_MYCCH</name>
<accession>A0A1S1LHL8</accession>
<dbReference type="Proteomes" id="UP000180043">
    <property type="component" value="Unassembled WGS sequence"/>
</dbReference>
<proteinExistence type="predicted"/>
<reference evidence="1 2" key="1">
    <citation type="submission" date="2016-10" db="EMBL/GenBank/DDBJ databases">
        <title>Evaluation of Human, Veterinary and Environmental Mycobacterium chelonae Isolates by Core Genome Phylogenomic Analysis, Targeted Gene Comparison, and Anti-microbial Susceptibility Patterns: A Tale of Mistaken Identities.</title>
        <authorList>
            <person name="Fogelson S.B."/>
            <person name="Camus A.C."/>
            <person name="Lorenz W."/>
            <person name="Vasireddy R."/>
            <person name="Vasireddy S."/>
            <person name="Smith T."/>
            <person name="Brown-Elliott B.A."/>
            <person name="Wallace R.J.Jr."/>
            <person name="Hasan N.A."/>
            <person name="Reischl U."/>
            <person name="Sanchez S."/>
        </authorList>
    </citation>
    <scope>NUCLEOTIDE SEQUENCE [LARGE SCALE GENOMIC DNA]</scope>
    <source>
        <strain evidence="1 2">15515</strain>
    </source>
</reference>
<evidence type="ECO:0000313" key="2">
    <source>
        <dbReference type="Proteomes" id="UP000180043"/>
    </source>
</evidence>
<evidence type="ECO:0000313" key="1">
    <source>
        <dbReference type="EMBL" id="OHU47197.1"/>
    </source>
</evidence>
<protein>
    <submittedName>
        <fullName evidence="1">Uncharacterized protein</fullName>
    </submittedName>
</protein>
<dbReference type="EMBL" id="MLIQ01000042">
    <property type="protein sequence ID" value="OHU47197.1"/>
    <property type="molecule type" value="Genomic_DNA"/>
</dbReference>
<sequence>MSPGRLAAASTSLTKELKEYLDSEGVGNDLPVEGYQIVGSDIVWVEFEEEDELDRAMVQVGIATPLRGVDDLEKGQALVDAFSSGDFPRVQGEVLATREETLQLVLERWPNR</sequence>
<gene>
    <name evidence="1" type="ORF">BKG82_26440</name>
</gene>
<comment type="caution">
    <text evidence="1">The sequence shown here is derived from an EMBL/GenBank/DDBJ whole genome shotgun (WGS) entry which is preliminary data.</text>
</comment>
<organism evidence="1 2">
    <name type="scientific">Mycobacteroides chelonae</name>
    <name type="common">Mycobacterium chelonae</name>
    <dbReference type="NCBI Taxonomy" id="1774"/>
    <lineage>
        <taxon>Bacteria</taxon>
        <taxon>Bacillati</taxon>
        <taxon>Actinomycetota</taxon>
        <taxon>Actinomycetes</taxon>
        <taxon>Mycobacteriales</taxon>
        <taxon>Mycobacteriaceae</taxon>
        <taxon>Mycobacteroides</taxon>
    </lineage>
</organism>